<accession>A0A9P6BCF5</accession>
<comment type="caution">
    <text evidence="1">The sequence shown here is derived from an EMBL/GenBank/DDBJ whole genome shotgun (WGS) entry which is preliminary data.</text>
</comment>
<evidence type="ECO:0000313" key="2">
    <source>
        <dbReference type="Proteomes" id="UP000886523"/>
    </source>
</evidence>
<sequence length="155" mass="17377">MKGVEDRRWMELWDALMGEWDATCEILCPKIRDLGQNTGKELTDLANDALVYSQVKTLPDIHLHLDVRDAVPSRLHHVSSSKFMAGLADITQSELQPNMSKLIREYGRAVGRYRPGSPGQVENDMREAMDRVWREVVDLDGGDASVSGDHNADVS</sequence>
<dbReference type="AlphaFoldDB" id="A0A9P6BCF5"/>
<reference evidence="1" key="1">
    <citation type="journal article" date="2020" name="Nat. Commun.">
        <title>Large-scale genome sequencing of mycorrhizal fungi provides insights into the early evolution of symbiotic traits.</title>
        <authorList>
            <person name="Miyauchi S."/>
            <person name="Kiss E."/>
            <person name="Kuo A."/>
            <person name="Drula E."/>
            <person name="Kohler A."/>
            <person name="Sanchez-Garcia M."/>
            <person name="Morin E."/>
            <person name="Andreopoulos B."/>
            <person name="Barry K.W."/>
            <person name="Bonito G."/>
            <person name="Buee M."/>
            <person name="Carver A."/>
            <person name="Chen C."/>
            <person name="Cichocki N."/>
            <person name="Clum A."/>
            <person name="Culley D."/>
            <person name="Crous P.W."/>
            <person name="Fauchery L."/>
            <person name="Girlanda M."/>
            <person name="Hayes R.D."/>
            <person name="Keri Z."/>
            <person name="LaButti K."/>
            <person name="Lipzen A."/>
            <person name="Lombard V."/>
            <person name="Magnuson J."/>
            <person name="Maillard F."/>
            <person name="Murat C."/>
            <person name="Nolan M."/>
            <person name="Ohm R.A."/>
            <person name="Pangilinan J."/>
            <person name="Pereira M.F."/>
            <person name="Perotto S."/>
            <person name="Peter M."/>
            <person name="Pfister S."/>
            <person name="Riley R."/>
            <person name="Sitrit Y."/>
            <person name="Stielow J.B."/>
            <person name="Szollosi G."/>
            <person name="Zifcakova L."/>
            <person name="Stursova M."/>
            <person name="Spatafora J.W."/>
            <person name="Tedersoo L."/>
            <person name="Vaario L.M."/>
            <person name="Yamada A."/>
            <person name="Yan M."/>
            <person name="Wang P."/>
            <person name="Xu J."/>
            <person name="Bruns T."/>
            <person name="Baldrian P."/>
            <person name="Vilgalys R."/>
            <person name="Dunand C."/>
            <person name="Henrissat B."/>
            <person name="Grigoriev I.V."/>
            <person name="Hibbett D."/>
            <person name="Nagy L.G."/>
            <person name="Martin F.M."/>
        </authorList>
    </citation>
    <scope>NUCLEOTIDE SEQUENCE</scope>
    <source>
        <strain evidence="1">UP504</strain>
    </source>
</reference>
<protein>
    <submittedName>
        <fullName evidence="1">Uncharacterized protein</fullName>
    </submittedName>
</protein>
<evidence type="ECO:0000313" key="1">
    <source>
        <dbReference type="EMBL" id="KAF9520785.1"/>
    </source>
</evidence>
<dbReference type="Proteomes" id="UP000886523">
    <property type="component" value="Unassembled WGS sequence"/>
</dbReference>
<organism evidence="1 2">
    <name type="scientific">Hydnum rufescens UP504</name>
    <dbReference type="NCBI Taxonomy" id="1448309"/>
    <lineage>
        <taxon>Eukaryota</taxon>
        <taxon>Fungi</taxon>
        <taxon>Dikarya</taxon>
        <taxon>Basidiomycota</taxon>
        <taxon>Agaricomycotina</taxon>
        <taxon>Agaricomycetes</taxon>
        <taxon>Cantharellales</taxon>
        <taxon>Hydnaceae</taxon>
        <taxon>Hydnum</taxon>
    </lineage>
</organism>
<gene>
    <name evidence="1" type="ORF">BS47DRAFT_404345</name>
</gene>
<proteinExistence type="predicted"/>
<keyword evidence="2" id="KW-1185">Reference proteome</keyword>
<name>A0A9P6BCF5_9AGAM</name>
<dbReference type="OrthoDB" id="3269726at2759"/>
<dbReference type="EMBL" id="MU128910">
    <property type="protein sequence ID" value="KAF9520785.1"/>
    <property type="molecule type" value="Genomic_DNA"/>
</dbReference>